<protein>
    <submittedName>
        <fullName evidence="1">Uncharacterized protein</fullName>
    </submittedName>
</protein>
<name>A0A9W8U5H3_9HYPO</name>
<comment type="caution">
    <text evidence="1">The sequence shown here is derived from an EMBL/GenBank/DDBJ whole genome shotgun (WGS) entry which is preliminary data.</text>
</comment>
<keyword evidence="2" id="KW-1185">Reference proteome</keyword>
<organism evidence="1 2">
    <name type="scientific">Fusarium irregulare</name>
    <dbReference type="NCBI Taxonomy" id="2494466"/>
    <lineage>
        <taxon>Eukaryota</taxon>
        <taxon>Fungi</taxon>
        <taxon>Dikarya</taxon>
        <taxon>Ascomycota</taxon>
        <taxon>Pezizomycotina</taxon>
        <taxon>Sordariomycetes</taxon>
        <taxon>Hypocreomycetidae</taxon>
        <taxon>Hypocreales</taxon>
        <taxon>Nectriaceae</taxon>
        <taxon>Fusarium</taxon>
        <taxon>Fusarium incarnatum-equiseti species complex</taxon>
    </lineage>
</organism>
<proteinExistence type="predicted"/>
<evidence type="ECO:0000313" key="1">
    <source>
        <dbReference type="EMBL" id="KAJ4004013.1"/>
    </source>
</evidence>
<dbReference type="AlphaFoldDB" id="A0A9W8U5H3"/>
<dbReference type="OrthoDB" id="5236270at2759"/>
<accession>A0A9W8U5H3</accession>
<sequence>MSHRNADVSKYKLRLDAPKEVKTLARVSQVIVIAGLGYETTVGDSTASTLDTKLNETTSAGGSISGFGIPINLGGSGSPTSEQNTHKTSWDKASMTFKVVPDSANNSATVVGIAAEPFDFKQ</sequence>
<dbReference type="EMBL" id="JAPDHF010000025">
    <property type="protein sequence ID" value="KAJ4004013.1"/>
    <property type="molecule type" value="Genomic_DNA"/>
</dbReference>
<reference evidence="1" key="1">
    <citation type="submission" date="2022-10" db="EMBL/GenBank/DDBJ databases">
        <title>Fusarium specimens isolated from Avocado Roots.</title>
        <authorList>
            <person name="Stajich J."/>
            <person name="Roper C."/>
            <person name="Heimlech-Rivalta G."/>
        </authorList>
    </citation>
    <scope>NUCLEOTIDE SEQUENCE</scope>
    <source>
        <strain evidence="1">CF00143</strain>
    </source>
</reference>
<evidence type="ECO:0000313" key="2">
    <source>
        <dbReference type="Proteomes" id="UP001152130"/>
    </source>
</evidence>
<dbReference type="Proteomes" id="UP001152130">
    <property type="component" value="Unassembled WGS sequence"/>
</dbReference>
<gene>
    <name evidence="1" type="ORF">NW766_011869</name>
</gene>